<feature type="region of interest" description="Disordered" evidence="1">
    <location>
        <begin position="1"/>
        <end position="24"/>
    </location>
</feature>
<protein>
    <submittedName>
        <fullName evidence="3">Retrotransposon protein</fullName>
    </submittedName>
</protein>
<feature type="compositionally biased region" description="Basic residues" evidence="1">
    <location>
        <begin position="1"/>
        <end position="10"/>
    </location>
</feature>
<comment type="caution">
    <text evidence="3">The sequence shown here is derived from an EMBL/GenBank/DDBJ whole genome shotgun (WGS) entry which is preliminary data.</text>
</comment>
<dbReference type="EMBL" id="NBNE01003216">
    <property type="protein sequence ID" value="OWZ08256.1"/>
    <property type="molecule type" value="Genomic_DNA"/>
</dbReference>
<dbReference type="Gene3D" id="3.30.420.10">
    <property type="entry name" value="Ribonuclease H-like superfamily/Ribonuclease H"/>
    <property type="match status" value="1"/>
</dbReference>
<keyword evidence="2" id="KW-1133">Transmembrane helix</keyword>
<keyword evidence="2" id="KW-0812">Transmembrane</keyword>
<evidence type="ECO:0000256" key="1">
    <source>
        <dbReference type="SAM" id="MobiDB-lite"/>
    </source>
</evidence>
<reference evidence="4" key="1">
    <citation type="submission" date="2017-03" db="EMBL/GenBank/DDBJ databases">
        <title>Phytopthora megakarya and P. palmivora, two closely related causual agents of cacao black pod achieved similar genome size and gene model numbers by different mechanisms.</title>
        <authorList>
            <person name="Ali S."/>
            <person name="Shao J."/>
            <person name="Larry D.J."/>
            <person name="Kronmiller B."/>
            <person name="Shen D."/>
            <person name="Strem M.D."/>
            <person name="Melnick R.L."/>
            <person name="Guiltinan M.J."/>
            <person name="Tyler B.M."/>
            <person name="Meinhardt L.W."/>
            <person name="Bailey B.A."/>
        </authorList>
    </citation>
    <scope>NUCLEOTIDE SEQUENCE [LARGE SCALE GENOMIC DNA]</scope>
    <source>
        <strain evidence="4">zdho120</strain>
    </source>
</reference>
<proteinExistence type="predicted"/>
<feature type="compositionally biased region" description="Basic and acidic residues" evidence="1">
    <location>
        <begin position="11"/>
        <end position="24"/>
    </location>
</feature>
<keyword evidence="2" id="KW-0472">Membrane</keyword>
<dbReference type="Proteomes" id="UP000198211">
    <property type="component" value="Unassembled WGS sequence"/>
</dbReference>
<dbReference type="SUPFAM" id="SSF53098">
    <property type="entry name" value="Ribonuclease H-like"/>
    <property type="match status" value="1"/>
</dbReference>
<organism evidence="3 4">
    <name type="scientific">Phytophthora megakarya</name>
    <dbReference type="NCBI Taxonomy" id="4795"/>
    <lineage>
        <taxon>Eukaryota</taxon>
        <taxon>Sar</taxon>
        <taxon>Stramenopiles</taxon>
        <taxon>Oomycota</taxon>
        <taxon>Peronosporomycetes</taxon>
        <taxon>Peronosporales</taxon>
        <taxon>Peronosporaceae</taxon>
        <taxon>Phytophthora</taxon>
    </lineage>
</organism>
<sequence>MTTSKFKRVTRSREHSRQPLLHPLDKTDLNGQHWKKLQQHKQLTPIPFLLLVNMMVMVYFCVMGLFGFQRRPRFGTAADNHCTLWCPGGPREIVMFSYFQRVFVIDGAAKLVRRFLGSCLLCQHTKGEKIIPRRWGELYRTDTRNEGLQFDFLFLGEGLGTWKYLLVMKDSFCHFCELVSCHTPASEVATKGPLAWHSRFGIPVVWISDTNSHFKNQIVAELSRQLKCQQPFVVAYY</sequence>
<dbReference type="InterPro" id="IPR012337">
    <property type="entry name" value="RNaseH-like_sf"/>
</dbReference>
<evidence type="ECO:0000313" key="3">
    <source>
        <dbReference type="EMBL" id="OWZ08256.1"/>
    </source>
</evidence>
<evidence type="ECO:0000256" key="2">
    <source>
        <dbReference type="SAM" id="Phobius"/>
    </source>
</evidence>
<accession>A0A225VS30</accession>
<dbReference type="AlphaFoldDB" id="A0A225VS30"/>
<keyword evidence="4" id="KW-1185">Reference proteome</keyword>
<dbReference type="GO" id="GO:0003676">
    <property type="term" value="F:nucleic acid binding"/>
    <property type="evidence" value="ECO:0007669"/>
    <property type="project" value="InterPro"/>
</dbReference>
<evidence type="ECO:0000313" key="4">
    <source>
        <dbReference type="Proteomes" id="UP000198211"/>
    </source>
</evidence>
<feature type="transmembrane region" description="Helical" evidence="2">
    <location>
        <begin position="46"/>
        <end position="68"/>
    </location>
</feature>
<dbReference type="OrthoDB" id="413122at2759"/>
<gene>
    <name evidence="3" type="ORF">PHMEG_00019225</name>
</gene>
<dbReference type="InterPro" id="IPR036397">
    <property type="entry name" value="RNaseH_sf"/>
</dbReference>
<name>A0A225VS30_9STRA</name>